<feature type="compositionally biased region" description="Basic and acidic residues" evidence="1">
    <location>
        <begin position="109"/>
        <end position="118"/>
    </location>
</feature>
<feature type="compositionally biased region" description="Low complexity" evidence="1">
    <location>
        <begin position="121"/>
        <end position="132"/>
    </location>
</feature>
<evidence type="ECO:0000313" key="3">
    <source>
        <dbReference type="EMBL" id="PHJ20045.1"/>
    </source>
</evidence>
<dbReference type="AlphaFoldDB" id="A0A2C6KV34"/>
<evidence type="ECO:0000313" key="4">
    <source>
        <dbReference type="Proteomes" id="UP000221165"/>
    </source>
</evidence>
<feature type="region of interest" description="Disordered" evidence="1">
    <location>
        <begin position="93"/>
        <end position="244"/>
    </location>
</feature>
<feature type="domain" description="Suppressor of white apricot N-terminal" evidence="2">
    <location>
        <begin position="18"/>
        <end position="132"/>
    </location>
</feature>
<name>A0A2C6KV34_9APIC</name>
<gene>
    <name evidence="3" type="ORF">CSUI_006128</name>
</gene>
<feature type="compositionally biased region" description="Acidic residues" evidence="1">
    <location>
        <begin position="155"/>
        <end position="166"/>
    </location>
</feature>
<dbReference type="OrthoDB" id="331776at2759"/>
<dbReference type="GeneID" id="94429504"/>
<dbReference type="Pfam" id="PF09750">
    <property type="entry name" value="DRY_EERY"/>
    <property type="match status" value="1"/>
</dbReference>
<reference evidence="3 4" key="1">
    <citation type="journal article" date="2017" name="Int. J. Parasitol.">
        <title>The genome of the protozoan parasite Cystoisospora suis and a reverse vaccinology approach to identify vaccine candidates.</title>
        <authorList>
            <person name="Palmieri N."/>
            <person name="Shrestha A."/>
            <person name="Ruttkowski B."/>
            <person name="Beck T."/>
            <person name="Vogl C."/>
            <person name="Tomley F."/>
            <person name="Blake D.P."/>
            <person name="Joachim A."/>
        </authorList>
    </citation>
    <scope>NUCLEOTIDE SEQUENCE [LARGE SCALE GENOMIC DNA]</scope>
    <source>
        <strain evidence="3 4">Wien I</strain>
    </source>
</reference>
<proteinExistence type="predicted"/>
<keyword evidence="4" id="KW-1185">Reference proteome</keyword>
<dbReference type="Proteomes" id="UP000221165">
    <property type="component" value="Unassembled WGS sequence"/>
</dbReference>
<comment type="caution">
    <text evidence="3">The sequence shown here is derived from an EMBL/GenBank/DDBJ whole genome shotgun (WGS) entry which is preliminary data.</text>
</comment>
<dbReference type="RefSeq" id="XP_067921736.1">
    <property type="nucleotide sequence ID" value="XM_068066293.1"/>
</dbReference>
<dbReference type="VEuPathDB" id="ToxoDB:CSUI_006128"/>
<accession>A0A2C6KV34</accession>
<evidence type="ECO:0000259" key="2">
    <source>
        <dbReference type="SMART" id="SM01141"/>
    </source>
</evidence>
<feature type="compositionally biased region" description="Basic and acidic residues" evidence="1">
    <location>
        <begin position="197"/>
        <end position="235"/>
    </location>
</feature>
<dbReference type="SMART" id="SM01141">
    <property type="entry name" value="DRY_EERY"/>
    <property type="match status" value="1"/>
</dbReference>
<sequence>MVTKKKKGHLPMKKNCGEFLSCQGYACKYFCSEEEWRNLDKRLIPLNGDPDLLVDRYDIRLMLTDVDCLLKKRSYTPGEIAKLRDESPALDKERYQDLPRSNLFEDEVLDRMTGDRRYQPSLSSSSSSSSSSPRGTAASRQDKKFHSFKTSRSQDEEEAQQEEEESLSPGVEEVDLGERRTDERRRRRGRDVGWTPTRDELEKKTRRERRSEERDSRGLGTREYHTKKDRKREESDASYYEARS</sequence>
<protein>
    <submittedName>
        <fullName evidence="3">Splicing arginine serine-rich protein</fullName>
    </submittedName>
</protein>
<feature type="non-terminal residue" evidence="3">
    <location>
        <position position="244"/>
    </location>
</feature>
<dbReference type="EMBL" id="MIGC01003047">
    <property type="protein sequence ID" value="PHJ20045.1"/>
    <property type="molecule type" value="Genomic_DNA"/>
</dbReference>
<organism evidence="3 4">
    <name type="scientific">Cystoisospora suis</name>
    <dbReference type="NCBI Taxonomy" id="483139"/>
    <lineage>
        <taxon>Eukaryota</taxon>
        <taxon>Sar</taxon>
        <taxon>Alveolata</taxon>
        <taxon>Apicomplexa</taxon>
        <taxon>Conoidasida</taxon>
        <taxon>Coccidia</taxon>
        <taxon>Eucoccidiorida</taxon>
        <taxon>Eimeriorina</taxon>
        <taxon>Sarcocystidae</taxon>
        <taxon>Cystoisospora</taxon>
    </lineage>
</organism>
<dbReference type="InterPro" id="IPR019147">
    <property type="entry name" value="SWAP_N_domain"/>
</dbReference>
<evidence type="ECO:0000256" key="1">
    <source>
        <dbReference type="SAM" id="MobiDB-lite"/>
    </source>
</evidence>